<dbReference type="Proteomes" id="UP000325395">
    <property type="component" value="Unassembled WGS sequence"/>
</dbReference>
<accession>A0ABQ6WDP9</accession>
<evidence type="ECO:0000313" key="2">
    <source>
        <dbReference type="EMBL" id="KAE8415245.1"/>
    </source>
</evidence>
<protein>
    <submittedName>
        <fullName evidence="2">Uncharacterized protein</fullName>
    </submittedName>
</protein>
<reference evidence="2 3" key="1">
    <citation type="submission" date="2019-04" db="EMBL/GenBank/DDBJ databases">
        <authorList>
            <consortium name="DOE Joint Genome Institute"/>
            <person name="Mondo S."/>
            <person name="Kjaerbolling I."/>
            <person name="Vesth T."/>
            <person name="Frisvad J.C."/>
            <person name="Nybo J.L."/>
            <person name="Theobald S."/>
            <person name="Kildgaard S."/>
            <person name="Isbrandt T."/>
            <person name="Kuo A."/>
            <person name="Sato A."/>
            <person name="Lyhne E.K."/>
            <person name="Kogle M.E."/>
            <person name="Wiebenga A."/>
            <person name="Kun R.S."/>
            <person name="Lubbers R.J."/>
            <person name="Makela M.R."/>
            <person name="Barry K."/>
            <person name="Chovatia M."/>
            <person name="Clum A."/>
            <person name="Daum C."/>
            <person name="Haridas S."/>
            <person name="He G."/>
            <person name="LaButti K."/>
            <person name="Lipzen A."/>
            <person name="Riley R."/>
            <person name="Salamov A."/>
            <person name="Simmons B.A."/>
            <person name="Magnuson J.K."/>
            <person name="Henrissat B."/>
            <person name="Mortensen U.H."/>
            <person name="Larsen T.O."/>
            <person name="Devries R.P."/>
            <person name="Grigoriev I.V."/>
            <person name="Machida M."/>
            <person name="Baker S.E."/>
            <person name="Andersen M.R."/>
            <person name="Cantor M.N."/>
            <person name="Hua S.X."/>
        </authorList>
    </citation>
    <scope>NUCLEOTIDE SEQUENCE [LARGE SCALE GENOMIC DNA]</scope>
    <source>
        <strain evidence="2 3">CBS 117616</strain>
    </source>
</reference>
<keyword evidence="1" id="KW-0472">Membrane</keyword>
<gene>
    <name evidence="2" type="ORF">BDV36DRAFT_263248</name>
</gene>
<proteinExistence type="predicted"/>
<sequence>MRRATISIPIKTLQIRARPNGSIAVYGHVTVAGLYAAVCYLAGAANFPFVNRSWRIQV</sequence>
<name>A0ABQ6WDP9_9EURO</name>
<keyword evidence="3" id="KW-1185">Reference proteome</keyword>
<keyword evidence="1" id="KW-0812">Transmembrane</keyword>
<keyword evidence="1" id="KW-1133">Transmembrane helix</keyword>
<organism evidence="2 3">
    <name type="scientific">Aspergillus pseudocaelatus</name>
    <dbReference type="NCBI Taxonomy" id="1825620"/>
    <lineage>
        <taxon>Eukaryota</taxon>
        <taxon>Fungi</taxon>
        <taxon>Dikarya</taxon>
        <taxon>Ascomycota</taxon>
        <taxon>Pezizomycotina</taxon>
        <taxon>Eurotiomycetes</taxon>
        <taxon>Eurotiomycetidae</taxon>
        <taxon>Eurotiales</taxon>
        <taxon>Aspergillaceae</taxon>
        <taxon>Aspergillus</taxon>
        <taxon>Aspergillus subgen. Circumdati</taxon>
    </lineage>
</organism>
<evidence type="ECO:0000313" key="3">
    <source>
        <dbReference type="Proteomes" id="UP000325395"/>
    </source>
</evidence>
<feature type="transmembrane region" description="Helical" evidence="1">
    <location>
        <begin position="21"/>
        <end position="43"/>
    </location>
</feature>
<dbReference type="EMBL" id="ML735770">
    <property type="protein sequence ID" value="KAE8415245.1"/>
    <property type="molecule type" value="Genomic_DNA"/>
</dbReference>
<evidence type="ECO:0000256" key="1">
    <source>
        <dbReference type="SAM" id="Phobius"/>
    </source>
</evidence>